<reference evidence="1" key="1">
    <citation type="submission" date="2014-09" db="EMBL/GenBank/DDBJ databases">
        <authorList>
            <person name="Magalhaes I.L.F."/>
            <person name="Oliveira U."/>
            <person name="Santos F.R."/>
            <person name="Vidigal T.H.D.A."/>
            <person name="Brescovit A.D."/>
            <person name="Santos A.J."/>
        </authorList>
    </citation>
    <scope>NUCLEOTIDE SEQUENCE</scope>
    <source>
        <tissue evidence="1">Shoot tissue taken approximately 20 cm above the soil surface</tissue>
    </source>
</reference>
<sequence>MVPVIATMFTQVCHNNSIFCHAIIHLLSSM</sequence>
<name>A0A0A8ZU04_ARUDO</name>
<evidence type="ECO:0000313" key="1">
    <source>
        <dbReference type="EMBL" id="JAD42281.1"/>
    </source>
</evidence>
<accession>A0A0A8ZU04</accession>
<protein>
    <submittedName>
        <fullName evidence="1">Uncharacterized protein</fullName>
    </submittedName>
</protein>
<dbReference type="EMBL" id="GBRH01255614">
    <property type="protein sequence ID" value="JAD42281.1"/>
    <property type="molecule type" value="Transcribed_RNA"/>
</dbReference>
<proteinExistence type="predicted"/>
<dbReference type="AlphaFoldDB" id="A0A0A8ZU04"/>
<organism evidence="1">
    <name type="scientific">Arundo donax</name>
    <name type="common">Giant reed</name>
    <name type="synonym">Donax arundinaceus</name>
    <dbReference type="NCBI Taxonomy" id="35708"/>
    <lineage>
        <taxon>Eukaryota</taxon>
        <taxon>Viridiplantae</taxon>
        <taxon>Streptophyta</taxon>
        <taxon>Embryophyta</taxon>
        <taxon>Tracheophyta</taxon>
        <taxon>Spermatophyta</taxon>
        <taxon>Magnoliopsida</taxon>
        <taxon>Liliopsida</taxon>
        <taxon>Poales</taxon>
        <taxon>Poaceae</taxon>
        <taxon>PACMAD clade</taxon>
        <taxon>Arundinoideae</taxon>
        <taxon>Arundineae</taxon>
        <taxon>Arundo</taxon>
    </lineage>
</organism>
<reference evidence="1" key="2">
    <citation type="journal article" date="2015" name="Data Brief">
        <title>Shoot transcriptome of the giant reed, Arundo donax.</title>
        <authorList>
            <person name="Barrero R.A."/>
            <person name="Guerrero F.D."/>
            <person name="Moolhuijzen P."/>
            <person name="Goolsby J.A."/>
            <person name="Tidwell J."/>
            <person name="Bellgard S.E."/>
            <person name="Bellgard M.I."/>
        </authorList>
    </citation>
    <scope>NUCLEOTIDE SEQUENCE</scope>
    <source>
        <tissue evidence="1">Shoot tissue taken approximately 20 cm above the soil surface</tissue>
    </source>
</reference>